<feature type="compositionally biased region" description="Basic and acidic residues" evidence="2">
    <location>
        <begin position="276"/>
        <end position="288"/>
    </location>
</feature>
<reference evidence="5" key="2">
    <citation type="submission" date="2025-05" db="UniProtKB">
        <authorList>
            <consortium name="Ensembl"/>
        </authorList>
    </citation>
    <scope>IDENTIFICATION</scope>
</reference>
<dbReference type="OMA" id="MTQEREC"/>
<dbReference type="Proteomes" id="UP000694621">
    <property type="component" value="Unplaced"/>
</dbReference>
<reference evidence="4 7" key="1">
    <citation type="submission" date="2021-07" db="EMBL/GenBank/DDBJ databases">
        <authorList>
            <person name="Imarazene B."/>
            <person name="Zahm M."/>
            <person name="Klopp C."/>
            <person name="Cabau C."/>
            <person name="Beille S."/>
            <person name="Jouanno E."/>
            <person name="Castinel A."/>
            <person name="Lluch J."/>
            <person name="Gil L."/>
            <person name="Kuchtly C."/>
            <person name="Lopez Roques C."/>
            <person name="Donnadieu C."/>
            <person name="Parrinello H."/>
            <person name="Journot L."/>
            <person name="Du K."/>
            <person name="Schartl M."/>
            <person name="Retaux S."/>
            <person name="Guiguen Y."/>
        </authorList>
    </citation>
    <scope>NUCLEOTIDE SEQUENCE [LARGE SCALE GENOMIC DNA]</scope>
    <source>
        <strain evidence="4">Pach_M1</strain>
        <tissue evidence="4">Testis</tissue>
    </source>
</reference>
<evidence type="ECO:0000313" key="5">
    <source>
        <dbReference type="Ensembl" id="ENSAMXP00005040088.1"/>
    </source>
</evidence>
<dbReference type="Proteomes" id="UP000752171">
    <property type="component" value="Unassembled WGS sequence"/>
</dbReference>
<feature type="compositionally biased region" description="Basic and acidic residues" evidence="2">
    <location>
        <begin position="373"/>
        <end position="449"/>
    </location>
</feature>
<name>A0A8B9KRL1_ASTMX</name>
<feature type="region of interest" description="Disordered" evidence="2">
    <location>
        <begin position="337"/>
        <end position="459"/>
    </location>
</feature>
<dbReference type="InterPro" id="IPR032745">
    <property type="entry name" value="GRIN_C"/>
</dbReference>
<feature type="compositionally biased region" description="Polar residues" evidence="2">
    <location>
        <begin position="528"/>
        <end position="552"/>
    </location>
</feature>
<evidence type="ECO:0000313" key="4">
    <source>
        <dbReference type="EMBL" id="KAG9269168.1"/>
    </source>
</evidence>
<evidence type="ECO:0000259" key="3">
    <source>
        <dbReference type="Pfam" id="PF15235"/>
    </source>
</evidence>
<feature type="compositionally biased region" description="Polar residues" evidence="2">
    <location>
        <begin position="215"/>
        <end position="230"/>
    </location>
</feature>
<dbReference type="AlphaFoldDB" id="A0A8B9KRL1"/>
<dbReference type="OrthoDB" id="10049175at2759"/>
<feature type="compositionally biased region" description="Basic and acidic residues" evidence="2">
    <location>
        <begin position="234"/>
        <end position="248"/>
    </location>
</feature>
<evidence type="ECO:0000256" key="2">
    <source>
        <dbReference type="SAM" id="MobiDB-lite"/>
    </source>
</evidence>
<feature type="compositionally biased region" description="Basic and acidic residues" evidence="2">
    <location>
        <begin position="298"/>
        <end position="312"/>
    </location>
</feature>
<feature type="region of interest" description="Disordered" evidence="2">
    <location>
        <begin position="210"/>
        <end position="316"/>
    </location>
</feature>
<gene>
    <name evidence="4" type="primary">GPRIN3</name>
    <name evidence="4" type="ORF">AMEX_G16157</name>
</gene>
<feature type="domain" description="G protein-regulated inducer of neurite outgrowth C-terminal" evidence="3">
    <location>
        <begin position="621"/>
        <end position="741"/>
    </location>
</feature>
<feature type="compositionally biased region" description="Basic and acidic residues" evidence="2">
    <location>
        <begin position="637"/>
        <end position="653"/>
    </location>
</feature>
<accession>A0A8B9KRL1</accession>
<sequence>MEPRPSYQHSPGYNKPKPANQHKEATTSLGVRGENGRNGPLASEEKRTCTDALIQPKMPATADTPSTSAPVTNSFVTSPLTKSKSLLLQASTAKKTTTEKSTTVTSSVGAIATTASKTVPAKHAVGMEGLTLPLQTTATAATTERRLKSPSSSRTGELKADAKNSPKNLHKTTSSSQISMSTKSPKNLQKTASAVVITCTDSPKSVQRAALSQIPRATSSPKLRSTSAASLTVERTDACRKGGSREAMHSLSPKLRTSQTEDRASTLANRQQAESVLHKGTEHTKEESPQGCIEEEAEKGGREKNKETKEGEDILEDMQVARIPKGRALALQVASKCPISPQDRKQLSPGATAPSAAQLKEMVGKADTNVMTQERECVTEKRKREEREKEEREKERLRERMKEKRDEERRREEQEKEDKRKEHEKAEKEKKEAERKVITREEVERERRNKSLKSFKDAATMTLEDPAPVQTAALKMEPVYVDAGIQAVVEVSCKSTNTSPNLTLRPWIQVDPDLSNNGKSPETACSIGLQNGLSPESSSNSDWQSGLSSPTVATEGAKPKFLGPPPYKSPNSHKPSLQHVCQIEIELRSHSSLSNSLALPQVTVSDISLPDHSKGVFPMESRDKDYKASSTGSGLEGDPREKTEEADKADKGPPPKVVWDEQGMTWEVYGAAVDMESLGFAIQNHLQKKIQEHEQRIGNLRKSISLSEHSQPYGKAANKRKKNNVFRSMFRGSTCCSKTQPKTEAEH</sequence>
<dbReference type="EMBL" id="JAICCE010000013">
    <property type="protein sequence ID" value="KAG9269168.1"/>
    <property type="molecule type" value="Genomic_DNA"/>
</dbReference>
<dbReference type="Pfam" id="PF15235">
    <property type="entry name" value="GRIN_C"/>
    <property type="match status" value="1"/>
</dbReference>
<dbReference type="PANTHER" id="PTHR15718:SF3">
    <property type="entry name" value="G PROTEIN-REGULATED INDUCER OF NEURITE OUTGROWTH C-TERMINAL DOMAIN-CONTAINING PROTEIN"/>
    <property type="match status" value="1"/>
</dbReference>
<feature type="region of interest" description="Disordered" evidence="2">
    <location>
        <begin position="128"/>
        <end position="188"/>
    </location>
</feature>
<evidence type="ECO:0000313" key="7">
    <source>
        <dbReference type="Proteomes" id="UP000752171"/>
    </source>
</evidence>
<proteinExistence type="predicted"/>
<dbReference type="GO" id="GO:0005886">
    <property type="term" value="C:plasma membrane"/>
    <property type="evidence" value="ECO:0007669"/>
    <property type="project" value="TreeGrafter"/>
</dbReference>
<feature type="region of interest" description="Disordered" evidence="2">
    <location>
        <begin position="1"/>
        <end position="79"/>
    </location>
</feature>
<feature type="region of interest" description="Disordered" evidence="2">
    <location>
        <begin position="608"/>
        <end position="657"/>
    </location>
</feature>
<feature type="compositionally biased region" description="Low complexity" evidence="2">
    <location>
        <begin position="171"/>
        <end position="186"/>
    </location>
</feature>
<dbReference type="GO" id="GO:0031175">
    <property type="term" value="P:neuron projection development"/>
    <property type="evidence" value="ECO:0007669"/>
    <property type="project" value="TreeGrafter"/>
</dbReference>
<dbReference type="InterPro" id="IPR026646">
    <property type="entry name" value="GPRIN2-like/GPRIN3"/>
</dbReference>
<organism evidence="5 6">
    <name type="scientific">Astyanax mexicanus</name>
    <name type="common">Blind cave fish</name>
    <name type="synonym">Astyanax fasciatus mexicanus</name>
    <dbReference type="NCBI Taxonomy" id="7994"/>
    <lineage>
        <taxon>Eukaryota</taxon>
        <taxon>Metazoa</taxon>
        <taxon>Chordata</taxon>
        <taxon>Craniata</taxon>
        <taxon>Vertebrata</taxon>
        <taxon>Euteleostomi</taxon>
        <taxon>Actinopterygii</taxon>
        <taxon>Neopterygii</taxon>
        <taxon>Teleostei</taxon>
        <taxon>Ostariophysi</taxon>
        <taxon>Characiformes</taxon>
        <taxon>Characoidei</taxon>
        <taxon>Acestrorhamphidae</taxon>
        <taxon>Acestrorhamphinae</taxon>
        <taxon>Astyanax</taxon>
    </lineage>
</organism>
<feature type="compositionally biased region" description="Basic and acidic residues" evidence="2">
    <location>
        <begin position="609"/>
        <end position="627"/>
    </location>
</feature>
<feature type="region of interest" description="Disordered" evidence="2">
    <location>
        <begin position="513"/>
        <end position="575"/>
    </location>
</feature>
<dbReference type="Ensembl" id="ENSAMXT00005043648.1">
    <property type="protein sequence ID" value="ENSAMXP00005040088.1"/>
    <property type="gene ID" value="ENSAMXG00005018870.1"/>
</dbReference>
<feature type="compositionally biased region" description="Polar residues" evidence="2">
    <location>
        <begin position="63"/>
        <end position="76"/>
    </location>
</feature>
<protein>
    <submittedName>
        <fullName evidence="4">G protein-regulated inducer of neurite outgrowth 1-like</fullName>
    </submittedName>
    <submittedName>
        <fullName evidence="5">GPRIN family member 3</fullName>
    </submittedName>
</protein>
<comment type="function">
    <text evidence="1">May be involved in neurite outgrowth.</text>
</comment>
<evidence type="ECO:0000313" key="6">
    <source>
        <dbReference type="Proteomes" id="UP000694621"/>
    </source>
</evidence>
<evidence type="ECO:0000256" key="1">
    <source>
        <dbReference type="ARBA" id="ARBA00002358"/>
    </source>
</evidence>
<dbReference type="PANTHER" id="PTHR15718">
    <property type="entry name" value="G PROTEIN-REGULATED INDUCER OF NEURITE OUTGROWTH C-TERMINAL DOMAIN-CONTAINING PROTEIN"/>
    <property type="match status" value="1"/>
</dbReference>